<feature type="domain" description="Metallo-beta-lactamase" evidence="2">
    <location>
        <begin position="50"/>
        <end position="237"/>
    </location>
</feature>
<keyword evidence="1" id="KW-0732">Signal</keyword>
<dbReference type="Gene3D" id="3.60.15.10">
    <property type="entry name" value="Ribonuclease Z/Hydroxyacylglutathione hydrolase-like"/>
    <property type="match status" value="1"/>
</dbReference>
<reference evidence="3 4" key="1">
    <citation type="submission" date="2020-03" db="EMBL/GenBank/DDBJ databases">
        <title>Genomic Encyclopedia of Type Strains, Phase IV (KMG-IV): sequencing the most valuable type-strain genomes for metagenomic binning, comparative biology and taxonomic classification.</title>
        <authorList>
            <person name="Goeker M."/>
        </authorList>
    </citation>
    <scope>NUCLEOTIDE SEQUENCE [LARGE SCALE GENOMIC DNA]</scope>
    <source>
        <strain evidence="3 4">DSM 19867</strain>
    </source>
</reference>
<organism evidence="3 4">
    <name type="scientific">Rhizomicrobium palustre</name>
    <dbReference type="NCBI Taxonomy" id="189966"/>
    <lineage>
        <taxon>Bacteria</taxon>
        <taxon>Pseudomonadati</taxon>
        <taxon>Pseudomonadota</taxon>
        <taxon>Alphaproteobacteria</taxon>
        <taxon>Micropepsales</taxon>
        <taxon>Micropepsaceae</taxon>
        <taxon>Rhizomicrobium</taxon>
    </lineage>
</organism>
<keyword evidence="3" id="KW-0378">Hydrolase</keyword>
<evidence type="ECO:0000313" key="4">
    <source>
        <dbReference type="Proteomes" id="UP000570514"/>
    </source>
</evidence>
<evidence type="ECO:0000256" key="1">
    <source>
        <dbReference type="SAM" id="SignalP"/>
    </source>
</evidence>
<dbReference type="InterPro" id="IPR036866">
    <property type="entry name" value="RibonucZ/Hydroxyglut_hydro"/>
</dbReference>
<proteinExistence type="predicted"/>
<dbReference type="InterPro" id="IPR050855">
    <property type="entry name" value="NDM-1-like"/>
</dbReference>
<dbReference type="PANTHER" id="PTHR42951:SF17">
    <property type="entry name" value="METALLO-BETA-LACTAMASE DOMAIN-CONTAINING PROTEIN"/>
    <property type="match status" value="1"/>
</dbReference>
<dbReference type="EMBL" id="JAASRM010000001">
    <property type="protein sequence ID" value="NIK88715.1"/>
    <property type="molecule type" value="Genomic_DNA"/>
</dbReference>
<dbReference type="Proteomes" id="UP000570514">
    <property type="component" value="Unassembled WGS sequence"/>
</dbReference>
<keyword evidence="4" id="KW-1185">Reference proteome</keyword>
<dbReference type="Pfam" id="PF00753">
    <property type="entry name" value="Lactamase_B"/>
    <property type="match status" value="1"/>
</dbReference>
<accession>A0A846MZP9</accession>
<sequence length="286" mass="30310">MKFLAAAFALAALILPAAAEAPFAKDRIAWNKPAEPFHIIGPVYYVGTAGLSVHLIKTRQGLILIDQGLPESVPLIEANIQKLSFKLGDVKLLLAGHAHFDHVGGLAQLQKDTGARIVASAADKPFLEAGRITFGPSAPIPFTPVKVDCVIGDGEALSFGGVTLTAHLTPGHTPGNLSWTMKIVENGEPHLVLFAGSLSTGGNPIAGTPTYPSITQDYRKSFAKLKSLSADILLTEHQDIAGEIDKSQRRKMGAPNPFIAPEALPAYVAASERDFETALAKEKRAP</sequence>
<protein>
    <submittedName>
        <fullName evidence="3">Metallo-beta-lactamase class B</fullName>
        <ecNumber evidence="3">3.5.2.6</ecNumber>
    </submittedName>
</protein>
<dbReference type="PANTHER" id="PTHR42951">
    <property type="entry name" value="METALLO-BETA-LACTAMASE DOMAIN-CONTAINING"/>
    <property type="match status" value="1"/>
</dbReference>
<dbReference type="InterPro" id="IPR001279">
    <property type="entry name" value="Metallo-B-lactamas"/>
</dbReference>
<dbReference type="EC" id="3.5.2.6" evidence="3"/>
<dbReference type="AlphaFoldDB" id="A0A846MZP9"/>
<dbReference type="NCBIfam" id="NF012229">
    <property type="entry name" value="bla_class_B_core"/>
    <property type="match status" value="1"/>
</dbReference>
<evidence type="ECO:0000313" key="3">
    <source>
        <dbReference type="EMBL" id="NIK88715.1"/>
    </source>
</evidence>
<dbReference type="SUPFAM" id="SSF56281">
    <property type="entry name" value="Metallo-hydrolase/oxidoreductase"/>
    <property type="match status" value="1"/>
</dbReference>
<dbReference type="SMART" id="SM00849">
    <property type="entry name" value="Lactamase_B"/>
    <property type="match status" value="1"/>
</dbReference>
<name>A0A846MZP9_9PROT</name>
<evidence type="ECO:0000259" key="2">
    <source>
        <dbReference type="SMART" id="SM00849"/>
    </source>
</evidence>
<dbReference type="NCBIfam" id="NF033105">
    <property type="entry name" value="bla_subclass_B3"/>
    <property type="match status" value="1"/>
</dbReference>
<gene>
    <name evidence="3" type="ORF">FHS83_002033</name>
</gene>
<dbReference type="GO" id="GO:0008800">
    <property type="term" value="F:beta-lactamase activity"/>
    <property type="evidence" value="ECO:0007669"/>
    <property type="project" value="UniProtKB-EC"/>
</dbReference>
<dbReference type="RefSeq" id="WP_167082866.1">
    <property type="nucleotide sequence ID" value="NZ_BAAADC010000001.1"/>
</dbReference>
<feature type="chain" id="PRO_5032284651" evidence="1">
    <location>
        <begin position="20"/>
        <end position="286"/>
    </location>
</feature>
<comment type="caution">
    <text evidence="3">The sequence shown here is derived from an EMBL/GenBank/DDBJ whole genome shotgun (WGS) entry which is preliminary data.</text>
</comment>
<feature type="signal peptide" evidence="1">
    <location>
        <begin position="1"/>
        <end position="19"/>
    </location>
</feature>